<accession>A0AAQ3L798</accession>
<evidence type="ECO:0000313" key="2">
    <source>
        <dbReference type="Proteomes" id="UP001304300"/>
    </source>
</evidence>
<dbReference type="RefSeq" id="WP_317832478.1">
    <property type="nucleotide sequence ID" value="NZ_CP136920.1"/>
</dbReference>
<name>A0AAQ3L798_9BACT</name>
<sequence length="251" mass="26650">MSSQSLSTLSSLAALMTTMANQSEAIIQHFENTKIGYGLTSFSGSSWDIDNDGQADAEFRPRGDPFSVMLGVAGTNTFQWVADTTVLSPGGTVRRGPLNLTAAYIVRPFGNWESGNFATSSKAVALVNGADNSFKNILGFKAVENGPYAYVSQTASGQYIPGSLSGTIGFRFKRGSDDYQHGWATLVVSNFETGYAVITEWAYEDSGAPIVAGSITPIPEPTIVATSLGVLALGAAGLHRWRKLREARSTS</sequence>
<keyword evidence="2" id="KW-1185">Reference proteome</keyword>
<reference evidence="1 2" key="1">
    <citation type="submission" date="2023-10" db="EMBL/GenBank/DDBJ databases">
        <title>Rubellicoccus peritrichatus gen. nov., sp. nov., isolated from an algae of coral reef tank.</title>
        <authorList>
            <person name="Luo J."/>
        </authorList>
    </citation>
    <scope>NUCLEOTIDE SEQUENCE [LARGE SCALE GENOMIC DNA]</scope>
    <source>
        <strain evidence="1 2">CR14</strain>
    </source>
</reference>
<dbReference type="Proteomes" id="UP001304300">
    <property type="component" value="Chromosome"/>
</dbReference>
<organism evidence="1 2">
    <name type="scientific">Rubellicoccus peritrichatus</name>
    <dbReference type="NCBI Taxonomy" id="3080537"/>
    <lineage>
        <taxon>Bacteria</taxon>
        <taxon>Pseudomonadati</taxon>
        <taxon>Verrucomicrobiota</taxon>
        <taxon>Opitutia</taxon>
        <taxon>Puniceicoccales</taxon>
        <taxon>Cerasicoccaceae</taxon>
        <taxon>Rubellicoccus</taxon>
    </lineage>
</organism>
<gene>
    <name evidence="1" type="ORF">RZN69_16905</name>
</gene>
<evidence type="ECO:0000313" key="1">
    <source>
        <dbReference type="EMBL" id="WOO40301.1"/>
    </source>
</evidence>
<dbReference type="KEGG" id="puo:RZN69_16905"/>
<dbReference type="EMBL" id="CP136920">
    <property type="protein sequence ID" value="WOO40301.1"/>
    <property type="molecule type" value="Genomic_DNA"/>
</dbReference>
<protein>
    <recommendedName>
        <fullName evidence="3">PEP-CTERM protein-sorting domain-containing protein</fullName>
    </recommendedName>
</protein>
<dbReference type="AlphaFoldDB" id="A0AAQ3L798"/>
<proteinExistence type="predicted"/>
<evidence type="ECO:0008006" key="3">
    <source>
        <dbReference type="Google" id="ProtNLM"/>
    </source>
</evidence>